<evidence type="ECO:0000256" key="10">
    <source>
        <dbReference type="ARBA" id="ARBA00022573"/>
    </source>
</evidence>
<evidence type="ECO:0000256" key="19">
    <source>
        <dbReference type="PIRSR" id="PIRSR006135-2"/>
    </source>
</evidence>
<keyword evidence="13 20" id="KW-0418">Kinase</keyword>
<comment type="caution">
    <text evidence="20">The sequence shown here is derived from an EMBL/GenBank/DDBJ whole genome shotgun (WGS) entry which is preliminary data.</text>
</comment>
<evidence type="ECO:0000256" key="4">
    <source>
        <dbReference type="ARBA" id="ARBA00003889"/>
    </source>
</evidence>
<dbReference type="GO" id="GO:0005525">
    <property type="term" value="F:GTP binding"/>
    <property type="evidence" value="ECO:0007669"/>
    <property type="project" value="UniProtKB-KW"/>
</dbReference>
<keyword evidence="14" id="KW-0067">ATP-binding</keyword>
<dbReference type="GO" id="GO:0005524">
    <property type="term" value="F:ATP binding"/>
    <property type="evidence" value="ECO:0007669"/>
    <property type="project" value="UniProtKB-KW"/>
</dbReference>
<feature type="active site" description="GMP-histidine intermediate" evidence="18">
    <location>
        <position position="48"/>
    </location>
</feature>
<accession>A0A7W5AVC9</accession>
<feature type="binding site" evidence="19">
    <location>
        <begin position="7"/>
        <end position="14"/>
    </location>
    <ligand>
        <name>GTP</name>
        <dbReference type="ChEBI" id="CHEBI:37565"/>
    </ligand>
</feature>
<dbReference type="GO" id="GO:0008820">
    <property type="term" value="F:cobinamide phosphate guanylyltransferase activity"/>
    <property type="evidence" value="ECO:0007669"/>
    <property type="project" value="UniProtKB-EC"/>
</dbReference>
<gene>
    <name evidence="20" type="ORF">FHS18_001541</name>
</gene>
<comment type="catalytic activity">
    <reaction evidence="1">
        <text>adenosylcob(III)inamide + ATP = adenosylcob(III)inamide phosphate + ADP + H(+)</text>
        <dbReference type="Rhea" id="RHEA:15769"/>
        <dbReference type="ChEBI" id="CHEBI:2480"/>
        <dbReference type="ChEBI" id="CHEBI:15378"/>
        <dbReference type="ChEBI" id="CHEBI:30616"/>
        <dbReference type="ChEBI" id="CHEBI:58502"/>
        <dbReference type="ChEBI" id="CHEBI:456216"/>
        <dbReference type="EC" id="2.7.1.156"/>
    </reaction>
</comment>
<name>A0A7W5AVC9_9BACL</name>
<dbReference type="CDD" id="cd00544">
    <property type="entry name" value="CobU"/>
    <property type="match status" value="1"/>
</dbReference>
<comment type="pathway">
    <text evidence="5">Cofactor biosynthesis; adenosylcobalamin biosynthesis; adenosylcobalamin from cob(II)yrinate a,c-diamide: step 6/7.</text>
</comment>
<dbReference type="GO" id="GO:0009236">
    <property type="term" value="P:cobalamin biosynthetic process"/>
    <property type="evidence" value="ECO:0007669"/>
    <property type="project" value="UniProtKB-UniPathway"/>
</dbReference>
<evidence type="ECO:0000256" key="13">
    <source>
        <dbReference type="ARBA" id="ARBA00022777"/>
    </source>
</evidence>
<dbReference type="AlphaFoldDB" id="A0A7W5AVC9"/>
<comment type="catalytic activity">
    <reaction evidence="3">
        <text>adenosylcob(III)inamide + GTP = adenosylcob(III)inamide phosphate + GDP + H(+)</text>
        <dbReference type="Rhea" id="RHEA:15765"/>
        <dbReference type="ChEBI" id="CHEBI:2480"/>
        <dbReference type="ChEBI" id="CHEBI:15378"/>
        <dbReference type="ChEBI" id="CHEBI:37565"/>
        <dbReference type="ChEBI" id="CHEBI:58189"/>
        <dbReference type="ChEBI" id="CHEBI:58502"/>
        <dbReference type="EC" id="2.7.1.156"/>
    </reaction>
</comment>
<evidence type="ECO:0000256" key="18">
    <source>
        <dbReference type="PIRSR" id="PIRSR006135-1"/>
    </source>
</evidence>
<evidence type="ECO:0000256" key="1">
    <source>
        <dbReference type="ARBA" id="ARBA00000312"/>
    </source>
</evidence>
<dbReference type="GO" id="GO:0043752">
    <property type="term" value="F:adenosylcobinamide kinase activity"/>
    <property type="evidence" value="ECO:0007669"/>
    <property type="project" value="UniProtKB-EC"/>
</dbReference>
<feature type="binding site" evidence="19">
    <location>
        <begin position="49"/>
        <end position="52"/>
    </location>
    <ligand>
        <name>GTP</name>
        <dbReference type="ChEBI" id="CHEBI:37565"/>
    </ligand>
</feature>
<keyword evidence="21" id="KW-1185">Reference proteome</keyword>
<dbReference type="PIRSF" id="PIRSF006135">
    <property type="entry name" value="CobU"/>
    <property type="match status" value="1"/>
</dbReference>
<reference evidence="20 21" key="1">
    <citation type="submission" date="2020-08" db="EMBL/GenBank/DDBJ databases">
        <title>Genomic Encyclopedia of Type Strains, Phase III (KMG-III): the genomes of soil and plant-associated and newly described type strains.</title>
        <authorList>
            <person name="Whitman W."/>
        </authorList>
    </citation>
    <scope>NUCLEOTIDE SEQUENCE [LARGE SCALE GENOMIC DNA]</scope>
    <source>
        <strain evidence="20 21">CECT 5862</strain>
    </source>
</reference>
<evidence type="ECO:0000256" key="12">
    <source>
        <dbReference type="ARBA" id="ARBA00022741"/>
    </source>
</evidence>
<sequence length="201" mass="22675">MAIFITGGARSGKSDFAERYAMRLGTRGIYIATSQIWDEEMRERVEQHRAIREQSGYSWSTVEEPYRLADCLKELQAQHVSGTERPVVLVDCLTLWLSNHLLLHAPEGEEWDKGTSRELSLQLDRLTDELIDTVAAYDGTLLLVSNEVGSGVVPAYPLGRRFRDAAGRLNRRLAQHCEEAFLVVAGMPLDLKKLAFNLEEL</sequence>
<dbReference type="NCBIfam" id="NF004469">
    <property type="entry name" value="PRK05800.1"/>
    <property type="match status" value="1"/>
</dbReference>
<dbReference type="EMBL" id="JACHXK010000002">
    <property type="protein sequence ID" value="MBB3109489.1"/>
    <property type="molecule type" value="Genomic_DNA"/>
</dbReference>
<evidence type="ECO:0000256" key="15">
    <source>
        <dbReference type="ARBA" id="ARBA00023134"/>
    </source>
</evidence>
<evidence type="ECO:0000256" key="6">
    <source>
        <dbReference type="ARBA" id="ARBA00005159"/>
    </source>
</evidence>
<comment type="function">
    <text evidence="4">Catalyzes ATP-dependent phosphorylation of adenosylcobinamide and addition of GMP to adenosylcobinamide phosphate.</text>
</comment>
<keyword evidence="10" id="KW-0169">Cobalamin biosynthesis</keyword>
<evidence type="ECO:0000256" key="14">
    <source>
        <dbReference type="ARBA" id="ARBA00022840"/>
    </source>
</evidence>
<organism evidence="20 21">
    <name type="scientific">Paenibacillus phyllosphaerae</name>
    <dbReference type="NCBI Taxonomy" id="274593"/>
    <lineage>
        <taxon>Bacteria</taxon>
        <taxon>Bacillati</taxon>
        <taxon>Bacillota</taxon>
        <taxon>Bacilli</taxon>
        <taxon>Bacillales</taxon>
        <taxon>Paenibacillaceae</taxon>
        <taxon>Paenibacillus</taxon>
    </lineage>
</organism>
<evidence type="ECO:0000256" key="17">
    <source>
        <dbReference type="ARBA" id="ARBA00030571"/>
    </source>
</evidence>
<dbReference type="RefSeq" id="WP_183598566.1">
    <property type="nucleotide sequence ID" value="NZ_JACHXK010000002.1"/>
</dbReference>
<evidence type="ECO:0000313" key="21">
    <source>
        <dbReference type="Proteomes" id="UP000570361"/>
    </source>
</evidence>
<comment type="similarity">
    <text evidence="7">Belongs to the CobU/CobP family.</text>
</comment>
<dbReference type="Proteomes" id="UP000570361">
    <property type="component" value="Unassembled WGS sequence"/>
</dbReference>
<feature type="binding site" evidence="19">
    <location>
        <begin position="32"/>
        <end position="34"/>
    </location>
    <ligand>
        <name>GTP</name>
        <dbReference type="ChEBI" id="CHEBI:37565"/>
    </ligand>
</feature>
<dbReference type="PANTHER" id="PTHR34848">
    <property type="match status" value="1"/>
</dbReference>
<evidence type="ECO:0000256" key="7">
    <source>
        <dbReference type="ARBA" id="ARBA00007490"/>
    </source>
</evidence>
<evidence type="ECO:0000256" key="11">
    <source>
        <dbReference type="ARBA" id="ARBA00022679"/>
    </source>
</evidence>
<dbReference type="SUPFAM" id="SSF52540">
    <property type="entry name" value="P-loop containing nucleoside triphosphate hydrolases"/>
    <property type="match status" value="1"/>
</dbReference>
<evidence type="ECO:0000313" key="20">
    <source>
        <dbReference type="EMBL" id="MBB3109489.1"/>
    </source>
</evidence>
<evidence type="ECO:0000256" key="9">
    <source>
        <dbReference type="ARBA" id="ARBA00012523"/>
    </source>
</evidence>
<dbReference type="InterPro" id="IPR027417">
    <property type="entry name" value="P-loop_NTPase"/>
</dbReference>
<comment type="catalytic activity">
    <reaction evidence="2">
        <text>adenosylcob(III)inamide phosphate + GTP + H(+) = adenosylcob(III)inamide-GDP + diphosphate</text>
        <dbReference type="Rhea" id="RHEA:22712"/>
        <dbReference type="ChEBI" id="CHEBI:15378"/>
        <dbReference type="ChEBI" id="CHEBI:33019"/>
        <dbReference type="ChEBI" id="CHEBI:37565"/>
        <dbReference type="ChEBI" id="CHEBI:58502"/>
        <dbReference type="ChEBI" id="CHEBI:60487"/>
        <dbReference type="EC" id="2.7.7.62"/>
    </reaction>
</comment>
<evidence type="ECO:0000256" key="16">
    <source>
        <dbReference type="ARBA" id="ARBA00029570"/>
    </source>
</evidence>
<keyword evidence="15 19" id="KW-0342">GTP-binding</keyword>
<evidence type="ECO:0000256" key="3">
    <source>
        <dbReference type="ARBA" id="ARBA00001522"/>
    </source>
</evidence>
<dbReference type="UniPathway" id="UPA00148">
    <property type="reaction ID" value="UER00236"/>
</dbReference>
<dbReference type="EC" id="2.7.1.156" evidence="8"/>
<protein>
    <recommendedName>
        <fullName evidence="16">Adenosylcobinamide kinase</fullName>
        <ecNumber evidence="8">2.7.1.156</ecNumber>
        <ecNumber evidence="9">2.7.7.62</ecNumber>
    </recommendedName>
    <alternativeName>
        <fullName evidence="17">Adenosylcobinamide-phosphate guanylyltransferase</fullName>
    </alternativeName>
</protein>
<comment type="pathway">
    <text evidence="6">Cofactor biosynthesis; adenosylcobalamin biosynthesis; adenosylcobalamin from cob(II)yrinate a,c-diamide: step 5/7.</text>
</comment>
<proteinExistence type="inferred from homology"/>
<dbReference type="InterPro" id="IPR003203">
    <property type="entry name" value="CobU/CobP"/>
</dbReference>
<feature type="binding site" evidence="19">
    <location>
        <position position="63"/>
    </location>
    <ligand>
        <name>GTP</name>
        <dbReference type="ChEBI" id="CHEBI:37565"/>
    </ligand>
</feature>
<keyword evidence="11 20" id="KW-0808">Transferase</keyword>
<feature type="binding site" evidence="19">
    <location>
        <position position="91"/>
    </location>
    <ligand>
        <name>GTP</name>
        <dbReference type="ChEBI" id="CHEBI:37565"/>
    </ligand>
</feature>
<dbReference type="EC" id="2.7.7.62" evidence="9"/>
<evidence type="ECO:0000256" key="5">
    <source>
        <dbReference type="ARBA" id="ARBA00004692"/>
    </source>
</evidence>
<evidence type="ECO:0000256" key="8">
    <source>
        <dbReference type="ARBA" id="ARBA00012016"/>
    </source>
</evidence>
<dbReference type="Gene3D" id="3.40.50.300">
    <property type="entry name" value="P-loop containing nucleotide triphosphate hydrolases"/>
    <property type="match status" value="1"/>
</dbReference>
<keyword evidence="20" id="KW-0548">Nucleotidyltransferase</keyword>
<dbReference type="PANTHER" id="PTHR34848:SF1">
    <property type="entry name" value="BIFUNCTIONAL ADENOSYLCOBALAMIN BIOSYNTHESIS PROTEIN COBU"/>
    <property type="match status" value="1"/>
</dbReference>
<keyword evidence="12 19" id="KW-0547">Nucleotide-binding</keyword>
<dbReference type="Pfam" id="PF02283">
    <property type="entry name" value="CobU"/>
    <property type="match status" value="1"/>
</dbReference>
<evidence type="ECO:0000256" key="2">
    <source>
        <dbReference type="ARBA" id="ARBA00000711"/>
    </source>
</evidence>